<keyword evidence="5" id="KW-1185">Reference proteome</keyword>
<protein>
    <submittedName>
        <fullName evidence="4">DMT family transporter</fullName>
    </submittedName>
</protein>
<evidence type="ECO:0000256" key="2">
    <source>
        <dbReference type="SAM" id="Phobius"/>
    </source>
</evidence>
<evidence type="ECO:0000313" key="4">
    <source>
        <dbReference type="EMBL" id="RID92970.1"/>
    </source>
</evidence>
<feature type="transmembrane region" description="Helical" evidence="2">
    <location>
        <begin position="178"/>
        <end position="196"/>
    </location>
</feature>
<proteinExistence type="predicted"/>
<evidence type="ECO:0000313" key="5">
    <source>
        <dbReference type="Proteomes" id="UP000266649"/>
    </source>
</evidence>
<dbReference type="Pfam" id="PF00892">
    <property type="entry name" value="EamA"/>
    <property type="match status" value="2"/>
</dbReference>
<feature type="transmembrane region" description="Helical" evidence="2">
    <location>
        <begin position="258"/>
        <end position="281"/>
    </location>
</feature>
<dbReference type="EMBL" id="QXXQ01000002">
    <property type="protein sequence ID" value="RID92970.1"/>
    <property type="molecule type" value="Genomic_DNA"/>
</dbReference>
<sequence length="342" mass="36824">MVLLFFCNHCHRFGASGEADLPVSLAQGRHQAGNTRKIPRPCTGRGQEDGMEQGRGTLAGIGLMLAAMAVLPFLDVVAKTLGQQGMPILQIVWARMAMGTLMTAPFAARIGGLRGLWPARPGMHALRTAFLISATFCFFFALKFLPIADALAIFFVQPLVVTALSPLVLGERVGPRRWAAVAVGFIGTLVIIRPGFQAINPGMLLALAAGTSLALYMLITRRMAGRDHAMVTTFQTSLIGAIAVSLAVIPVWQAPTPAQWALFLALGFVATFGHYLIVMAYDRAEASLLAPLAYTEMIMAVAVGWWFFGDFPDIWTFVGVGILMACALYISARERVVTKPAE</sequence>
<reference evidence="4 5" key="1">
    <citation type="submission" date="2018-09" db="EMBL/GenBank/DDBJ databases">
        <title>Gemmobacter lutimaris sp. nov., a marine bacterium isolated from tidal flat.</title>
        <authorList>
            <person name="Lee D.W."/>
            <person name="Yoo Y."/>
            <person name="Kim J.-J."/>
            <person name="Kim B.S."/>
        </authorList>
    </citation>
    <scope>NUCLEOTIDE SEQUENCE [LARGE SCALE GENOMIC DNA]</scope>
    <source>
        <strain evidence="4 5">YJ-T1-11</strain>
    </source>
</reference>
<feature type="transmembrane region" description="Helical" evidence="2">
    <location>
        <begin position="231"/>
        <end position="252"/>
    </location>
</feature>
<dbReference type="AlphaFoldDB" id="A0A398BYG7"/>
<feature type="transmembrane region" description="Helical" evidence="2">
    <location>
        <begin position="151"/>
        <end position="169"/>
    </location>
</feature>
<dbReference type="SUPFAM" id="SSF103481">
    <property type="entry name" value="Multidrug resistance efflux transporter EmrE"/>
    <property type="match status" value="2"/>
</dbReference>
<dbReference type="InterPro" id="IPR000620">
    <property type="entry name" value="EamA_dom"/>
</dbReference>
<feature type="transmembrane region" description="Helical" evidence="2">
    <location>
        <begin position="288"/>
        <end position="308"/>
    </location>
</feature>
<dbReference type="Proteomes" id="UP000266649">
    <property type="component" value="Unassembled WGS sequence"/>
</dbReference>
<organism evidence="4 5">
    <name type="scientific">Gemmobacter lutimaris</name>
    <dbReference type="NCBI Taxonomy" id="2306023"/>
    <lineage>
        <taxon>Bacteria</taxon>
        <taxon>Pseudomonadati</taxon>
        <taxon>Pseudomonadota</taxon>
        <taxon>Alphaproteobacteria</taxon>
        <taxon>Rhodobacterales</taxon>
        <taxon>Paracoccaceae</taxon>
        <taxon>Gemmobacter</taxon>
    </lineage>
</organism>
<dbReference type="GO" id="GO:0016020">
    <property type="term" value="C:membrane"/>
    <property type="evidence" value="ECO:0007669"/>
    <property type="project" value="InterPro"/>
</dbReference>
<feature type="domain" description="EamA" evidence="3">
    <location>
        <begin position="59"/>
        <end position="192"/>
    </location>
</feature>
<evidence type="ECO:0000256" key="1">
    <source>
        <dbReference type="SAM" id="MobiDB-lite"/>
    </source>
</evidence>
<feature type="transmembrane region" description="Helical" evidence="2">
    <location>
        <begin position="56"/>
        <end position="74"/>
    </location>
</feature>
<feature type="transmembrane region" description="Helical" evidence="2">
    <location>
        <begin position="86"/>
        <end position="107"/>
    </location>
</feature>
<accession>A0A398BYG7</accession>
<keyword evidence="2" id="KW-0812">Transmembrane</keyword>
<keyword evidence="2" id="KW-1133">Transmembrane helix</keyword>
<dbReference type="PANTHER" id="PTHR22911">
    <property type="entry name" value="ACYL-MALONYL CONDENSING ENZYME-RELATED"/>
    <property type="match status" value="1"/>
</dbReference>
<feature type="transmembrane region" description="Helical" evidence="2">
    <location>
        <begin position="202"/>
        <end position="219"/>
    </location>
</feature>
<feature type="domain" description="EamA" evidence="3">
    <location>
        <begin position="201"/>
        <end position="331"/>
    </location>
</feature>
<dbReference type="InterPro" id="IPR037185">
    <property type="entry name" value="EmrE-like"/>
</dbReference>
<keyword evidence="2" id="KW-0472">Membrane</keyword>
<evidence type="ECO:0000259" key="3">
    <source>
        <dbReference type="Pfam" id="PF00892"/>
    </source>
</evidence>
<gene>
    <name evidence="4" type="ORF">D2N39_04745</name>
</gene>
<comment type="caution">
    <text evidence="4">The sequence shown here is derived from an EMBL/GenBank/DDBJ whole genome shotgun (WGS) entry which is preliminary data.</text>
</comment>
<feature type="transmembrane region" description="Helical" evidence="2">
    <location>
        <begin position="128"/>
        <end position="145"/>
    </location>
</feature>
<name>A0A398BYG7_9RHOB</name>
<dbReference type="PANTHER" id="PTHR22911:SF103">
    <property type="entry name" value="BLR2811 PROTEIN"/>
    <property type="match status" value="1"/>
</dbReference>
<dbReference type="Gene3D" id="1.10.3730.20">
    <property type="match status" value="1"/>
</dbReference>
<feature type="transmembrane region" description="Helical" evidence="2">
    <location>
        <begin position="314"/>
        <end position="332"/>
    </location>
</feature>
<feature type="region of interest" description="Disordered" evidence="1">
    <location>
        <begin position="30"/>
        <end position="51"/>
    </location>
</feature>